<gene>
    <name evidence="1" type="ORF">GIL414_LOCUS47093</name>
</gene>
<feature type="non-terminal residue" evidence="1">
    <location>
        <position position="1"/>
    </location>
</feature>
<dbReference type="Proteomes" id="UP000681720">
    <property type="component" value="Unassembled WGS sequence"/>
</dbReference>
<evidence type="ECO:0000313" key="2">
    <source>
        <dbReference type="Proteomes" id="UP000681720"/>
    </source>
</evidence>
<reference evidence="1" key="1">
    <citation type="submission" date="2021-02" db="EMBL/GenBank/DDBJ databases">
        <authorList>
            <person name="Nowell W R."/>
        </authorList>
    </citation>
    <scope>NUCLEOTIDE SEQUENCE</scope>
</reference>
<protein>
    <submittedName>
        <fullName evidence="1">Uncharacterized protein</fullName>
    </submittedName>
</protein>
<organism evidence="1 2">
    <name type="scientific">Rotaria magnacalcarata</name>
    <dbReference type="NCBI Taxonomy" id="392030"/>
    <lineage>
        <taxon>Eukaryota</taxon>
        <taxon>Metazoa</taxon>
        <taxon>Spiralia</taxon>
        <taxon>Gnathifera</taxon>
        <taxon>Rotifera</taxon>
        <taxon>Eurotatoria</taxon>
        <taxon>Bdelloidea</taxon>
        <taxon>Philodinida</taxon>
        <taxon>Philodinidae</taxon>
        <taxon>Rotaria</taxon>
    </lineage>
</organism>
<proteinExistence type="predicted"/>
<evidence type="ECO:0000313" key="1">
    <source>
        <dbReference type="EMBL" id="CAF4799469.1"/>
    </source>
</evidence>
<name>A0A8S3B6M7_9BILA</name>
<dbReference type="AlphaFoldDB" id="A0A8S3B6M7"/>
<dbReference type="EMBL" id="CAJOBJ010149569">
    <property type="protein sequence ID" value="CAF4799469.1"/>
    <property type="molecule type" value="Genomic_DNA"/>
</dbReference>
<accession>A0A8S3B6M7</accession>
<comment type="caution">
    <text evidence="1">The sequence shown here is derived from an EMBL/GenBank/DDBJ whole genome shotgun (WGS) entry which is preliminary data.</text>
</comment>
<sequence>MSKDPAFLDELATVKNPLQNIVQLNDNDIRFSNRVMKAKSRQER</sequence>